<dbReference type="Proteomes" id="UP000295258">
    <property type="component" value="Unassembled WGS sequence"/>
</dbReference>
<name>A0A4R4VKW8_9ACTN</name>
<comment type="caution">
    <text evidence="1">The sequence shown here is derived from an EMBL/GenBank/DDBJ whole genome shotgun (WGS) entry which is preliminary data.</text>
</comment>
<proteinExistence type="predicted"/>
<dbReference type="AlphaFoldDB" id="A0A4R4VKW8"/>
<organism evidence="1 2">
    <name type="scientific">Nonomuraea deserti</name>
    <dbReference type="NCBI Taxonomy" id="1848322"/>
    <lineage>
        <taxon>Bacteria</taxon>
        <taxon>Bacillati</taxon>
        <taxon>Actinomycetota</taxon>
        <taxon>Actinomycetes</taxon>
        <taxon>Streptosporangiales</taxon>
        <taxon>Streptosporangiaceae</taxon>
        <taxon>Nonomuraea</taxon>
    </lineage>
</organism>
<keyword evidence="2" id="KW-1185">Reference proteome</keyword>
<reference evidence="1 2" key="1">
    <citation type="submission" date="2019-03" db="EMBL/GenBank/DDBJ databases">
        <title>Draft genome sequences of novel Actinobacteria.</title>
        <authorList>
            <person name="Sahin N."/>
            <person name="Ay H."/>
            <person name="Saygin H."/>
        </authorList>
    </citation>
    <scope>NUCLEOTIDE SEQUENCE [LARGE SCALE GENOMIC DNA]</scope>
    <source>
        <strain evidence="1 2">KC310</strain>
    </source>
</reference>
<gene>
    <name evidence="1" type="ORF">E1292_22310</name>
</gene>
<evidence type="ECO:0000313" key="1">
    <source>
        <dbReference type="EMBL" id="TDD02964.1"/>
    </source>
</evidence>
<sequence length="71" mass="7606">MSFTEHDVTEGRRLMNLCRGGQLAIGDILAAGWAQDAAALGEFCERIGLSVSTARSGGPRRPRSLRRCAST</sequence>
<protein>
    <submittedName>
        <fullName evidence="1">Uncharacterized protein</fullName>
    </submittedName>
</protein>
<accession>A0A4R4VKW8</accession>
<dbReference type="RefSeq" id="WP_132597158.1">
    <property type="nucleotide sequence ID" value="NZ_SMKO01000059.1"/>
</dbReference>
<dbReference type="EMBL" id="SMKO01000059">
    <property type="protein sequence ID" value="TDD02964.1"/>
    <property type="molecule type" value="Genomic_DNA"/>
</dbReference>
<evidence type="ECO:0000313" key="2">
    <source>
        <dbReference type="Proteomes" id="UP000295258"/>
    </source>
</evidence>